<dbReference type="GO" id="GO:0003755">
    <property type="term" value="F:peptidyl-prolyl cis-trans isomerase activity"/>
    <property type="evidence" value="ECO:0007669"/>
    <property type="project" value="UniProtKB-EC"/>
</dbReference>
<dbReference type="PROSITE" id="PS00018">
    <property type="entry name" value="EF_HAND_1"/>
    <property type="match status" value="1"/>
</dbReference>
<accession>A0ABW3JKW3</accession>
<dbReference type="InterPro" id="IPR018247">
    <property type="entry name" value="EF_Hand_1_Ca_BS"/>
</dbReference>
<keyword evidence="3 4" id="KW-0697">Rotamase</keyword>
<protein>
    <recommendedName>
        <fullName evidence="2 4">peptidylprolyl isomerase</fullName>
        <ecNumber evidence="2 4">5.2.1.8</ecNumber>
    </recommendedName>
</protein>
<feature type="domain" description="PPIase FKBP-type" evidence="5">
    <location>
        <begin position="133"/>
        <end position="238"/>
    </location>
</feature>
<evidence type="ECO:0000259" key="5">
    <source>
        <dbReference type="PROSITE" id="PS50059"/>
    </source>
</evidence>
<dbReference type="Proteomes" id="UP001597061">
    <property type="component" value="Unassembled WGS sequence"/>
</dbReference>
<evidence type="ECO:0000256" key="1">
    <source>
        <dbReference type="ARBA" id="ARBA00000971"/>
    </source>
</evidence>
<dbReference type="PROSITE" id="PS51257">
    <property type="entry name" value="PROKAR_LIPOPROTEIN"/>
    <property type="match status" value="1"/>
</dbReference>
<dbReference type="RefSeq" id="WP_379926769.1">
    <property type="nucleotide sequence ID" value="NZ_JBHTJI010000042.1"/>
</dbReference>
<evidence type="ECO:0000313" key="6">
    <source>
        <dbReference type="EMBL" id="MFD0991092.1"/>
    </source>
</evidence>
<keyword evidence="7" id="KW-1185">Reference proteome</keyword>
<dbReference type="PROSITE" id="PS50059">
    <property type="entry name" value="FKBP_PPIASE"/>
    <property type="match status" value="1"/>
</dbReference>
<gene>
    <name evidence="6" type="ORF">ACFQ1R_13365</name>
</gene>
<dbReference type="EMBL" id="JBHTJI010000042">
    <property type="protein sequence ID" value="MFD0991092.1"/>
    <property type="molecule type" value="Genomic_DNA"/>
</dbReference>
<keyword evidence="4 6" id="KW-0413">Isomerase</keyword>
<organism evidence="6 7">
    <name type="scientific">Mariniflexile jejuense</name>
    <dbReference type="NCBI Taxonomy" id="1173582"/>
    <lineage>
        <taxon>Bacteria</taxon>
        <taxon>Pseudomonadati</taxon>
        <taxon>Bacteroidota</taxon>
        <taxon>Flavobacteriia</taxon>
        <taxon>Flavobacteriales</taxon>
        <taxon>Flavobacteriaceae</taxon>
        <taxon>Mariniflexile</taxon>
    </lineage>
</organism>
<comment type="caution">
    <text evidence="6">The sequence shown here is derived from an EMBL/GenBank/DDBJ whole genome shotgun (WGS) entry which is preliminary data.</text>
</comment>
<comment type="catalytic activity">
    <reaction evidence="1 4">
        <text>[protein]-peptidylproline (omega=180) = [protein]-peptidylproline (omega=0)</text>
        <dbReference type="Rhea" id="RHEA:16237"/>
        <dbReference type="Rhea" id="RHEA-COMP:10747"/>
        <dbReference type="Rhea" id="RHEA-COMP:10748"/>
        <dbReference type="ChEBI" id="CHEBI:83833"/>
        <dbReference type="ChEBI" id="CHEBI:83834"/>
        <dbReference type="EC" id="5.2.1.8"/>
    </reaction>
</comment>
<dbReference type="InterPro" id="IPR001179">
    <property type="entry name" value="PPIase_FKBP_dom"/>
</dbReference>
<evidence type="ECO:0000256" key="2">
    <source>
        <dbReference type="ARBA" id="ARBA00013194"/>
    </source>
</evidence>
<evidence type="ECO:0000313" key="7">
    <source>
        <dbReference type="Proteomes" id="UP001597061"/>
    </source>
</evidence>
<dbReference type="InterPro" id="IPR046357">
    <property type="entry name" value="PPIase_dom_sf"/>
</dbReference>
<dbReference type="EC" id="5.2.1.8" evidence="2 4"/>
<reference evidence="7" key="1">
    <citation type="journal article" date="2019" name="Int. J. Syst. Evol. Microbiol.">
        <title>The Global Catalogue of Microorganisms (GCM) 10K type strain sequencing project: providing services to taxonomists for standard genome sequencing and annotation.</title>
        <authorList>
            <consortium name="The Broad Institute Genomics Platform"/>
            <consortium name="The Broad Institute Genome Sequencing Center for Infectious Disease"/>
            <person name="Wu L."/>
            <person name="Ma J."/>
        </authorList>
    </citation>
    <scope>NUCLEOTIDE SEQUENCE [LARGE SCALE GENOMIC DNA]</scope>
    <source>
        <strain evidence="7">CCUG 62414</strain>
    </source>
</reference>
<dbReference type="SUPFAM" id="SSF54534">
    <property type="entry name" value="FKBP-like"/>
    <property type="match status" value="1"/>
</dbReference>
<sequence length="357" mass="40206">MNLRKVSFFILFLVLAVASCKKDDPVTEVIVEIEDRTEQQLKDMDSLNKYLENHYYNSEYIESLGTNASISDIEIKKLETGQTDAPVGYTMLKKGDVLAPKLVKYSVKYEDTDYEYFVLNLNIGGGINSPKFSDKIRFNYEGFTLEDAVFDYSVFPFDSDLVGNGVTTFGLIPGWKKIMPSFKTAESFVENSDGTISYTNKGLGVMFLPSGLAYFSNATTGIPAYSPIIFKFELLQMFENDHDGDGIPSYLEGADDDFEFTLNTDEDFTSDSYGNVYPRYNYIDNDDDGDGKLTKDEIIITTFTADTVEAVRSKSLAYNEVLLNKIIDNRNGTYTGTIIKFKDTVVGEPFDYLDKDN</sequence>
<name>A0ABW3JKW3_9FLAO</name>
<dbReference type="Gene3D" id="3.10.50.40">
    <property type="match status" value="1"/>
</dbReference>
<evidence type="ECO:0000256" key="4">
    <source>
        <dbReference type="PROSITE-ProRule" id="PRU00277"/>
    </source>
</evidence>
<evidence type="ECO:0000256" key="3">
    <source>
        <dbReference type="ARBA" id="ARBA00023110"/>
    </source>
</evidence>
<proteinExistence type="predicted"/>